<reference evidence="1" key="1">
    <citation type="journal article" date="2021" name="New Phytol.">
        <title>Evolutionary innovations through gain and loss of genes in the ectomycorrhizal Boletales.</title>
        <authorList>
            <person name="Wu G."/>
            <person name="Miyauchi S."/>
            <person name="Morin E."/>
            <person name="Kuo A."/>
            <person name="Drula E."/>
            <person name="Varga T."/>
            <person name="Kohler A."/>
            <person name="Feng B."/>
            <person name="Cao Y."/>
            <person name="Lipzen A."/>
            <person name="Daum C."/>
            <person name="Hundley H."/>
            <person name="Pangilinan J."/>
            <person name="Johnson J."/>
            <person name="Barry K."/>
            <person name="LaButti K."/>
            <person name="Ng V."/>
            <person name="Ahrendt S."/>
            <person name="Min B."/>
            <person name="Choi I.G."/>
            <person name="Park H."/>
            <person name="Plett J.M."/>
            <person name="Magnuson J."/>
            <person name="Spatafora J.W."/>
            <person name="Nagy L.G."/>
            <person name="Henrissat B."/>
            <person name="Grigoriev I.V."/>
            <person name="Yang Z.L."/>
            <person name="Xu J."/>
            <person name="Martin F.M."/>
        </authorList>
    </citation>
    <scope>NUCLEOTIDE SEQUENCE</scope>
    <source>
        <strain evidence="1">KUC20120723A-06</strain>
    </source>
</reference>
<sequence length="162" mass="17901">MAPKETAFPVDDGEPATAELVAKLSVAANAMRQYANLADSLARIVTKNPHDVELAEAIQESLVKVKPARKRKLAVATSNEEEAGTKKRKRERKPKDPNAPKRPASAYLIFQNGIRSTLKAAHPDLQQKDLLKMISQQWAAMSDKDKAVSWCILSIKMTKNPN</sequence>
<evidence type="ECO:0000313" key="2">
    <source>
        <dbReference type="Proteomes" id="UP000790709"/>
    </source>
</evidence>
<organism evidence="1 2">
    <name type="scientific">Leucogyrophana mollusca</name>
    <dbReference type="NCBI Taxonomy" id="85980"/>
    <lineage>
        <taxon>Eukaryota</taxon>
        <taxon>Fungi</taxon>
        <taxon>Dikarya</taxon>
        <taxon>Basidiomycota</taxon>
        <taxon>Agaricomycotina</taxon>
        <taxon>Agaricomycetes</taxon>
        <taxon>Agaricomycetidae</taxon>
        <taxon>Boletales</taxon>
        <taxon>Boletales incertae sedis</taxon>
        <taxon>Leucogyrophana</taxon>
    </lineage>
</organism>
<protein>
    <submittedName>
        <fullName evidence="1">Uncharacterized protein</fullName>
    </submittedName>
</protein>
<name>A0ACB8BGF3_9AGAM</name>
<keyword evidence="2" id="KW-1185">Reference proteome</keyword>
<dbReference type="Proteomes" id="UP000790709">
    <property type="component" value="Unassembled WGS sequence"/>
</dbReference>
<dbReference type="EMBL" id="MU266415">
    <property type="protein sequence ID" value="KAH7924832.1"/>
    <property type="molecule type" value="Genomic_DNA"/>
</dbReference>
<proteinExistence type="predicted"/>
<comment type="caution">
    <text evidence="1">The sequence shown here is derived from an EMBL/GenBank/DDBJ whole genome shotgun (WGS) entry which is preliminary data.</text>
</comment>
<gene>
    <name evidence="1" type="ORF">BV22DRAFT_480993</name>
</gene>
<evidence type="ECO:0000313" key="1">
    <source>
        <dbReference type="EMBL" id="KAH7924832.1"/>
    </source>
</evidence>
<accession>A0ACB8BGF3</accession>